<evidence type="ECO:0000256" key="4">
    <source>
        <dbReference type="ARBA" id="ARBA00022777"/>
    </source>
</evidence>
<dbReference type="InterPro" id="IPR011009">
    <property type="entry name" value="Kinase-like_dom_sf"/>
</dbReference>
<accession>A0A915JZP1</accession>
<keyword evidence="4" id="KW-0418">Kinase</keyword>
<keyword evidence="2" id="KW-0808">Transferase</keyword>
<sequence>MKEIEKKKCKKKHSNLSGMSPFMGESRDATFANITSVNYDFDDDIFSGTSNLAKDFISRLFVRDPKRRSTCEQSLQHPWIEPQAIEQATLRRECAINLNHMRTFHAKKRWKQSLRAVT</sequence>
<keyword evidence="3" id="KW-0547">Nucleotide-binding</keyword>
<reference evidence="8" key="1">
    <citation type="submission" date="2022-11" db="UniProtKB">
        <authorList>
            <consortium name="WormBaseParasite"/>
        </authorList>
    </citation>
    <scope>IDENTIFICATION</scope>
</reference>
<evidence type="ECO:0000256" key="6">
    <source>
        <dbReference type="SAM" id="MobiDB-lite"/>
    </source>
</evidence>
<dbReference type="PANTHER" id="PTHR24342">
    <property type="entry name" value="SERINE/THREONINE-PROTEIN KINASE 17"/>
    <property type="match status" value="1"/>
</dbReference>
<dbReference type="GO" id="GO:0005524">
    <property type="term" value="F:ATP binding"/>
    <property type="evidence" value="ECO:0007669"/>
    <property type="project" value="UniProtKB-KW"/>
</dbReference>
<organism evidence="7 8">
    <name type="scientific">Romanomermis culicivorax</name>
    <name type="common">Nematode worm</name>
    <dbReference type="NCBI Taxonomy" id="13658"/>
    <lineage>
        <taxon>Eukaryota</taxon>
        <taxon>Metazoa</taxon>
        <taxon>Ecdysozoa</taxon>
        <taxon>Nematoda</taxon>
        <taxon>Enoplea</taxon>
        <taxon>Dorylaimia</taxon>
        <taxon>Mermithida</taxon>
        <taxon>Mermithoidea</taxon>
        <taxon>Mermithidae</taxon>
        <taxon>Romanomermis</taxon>
    </lineage>
</organism>
<dbReference type="PANTHER" id="PTHR24342:SF14">
    <property type="entry name" value="DEATH-ASSOCIATED PROTEIN KINASE DAPK-1"/>
    <property type="match status" value="1"/>
</dbReference>
<evidence type="ECO:0000256" key="5">
    <source>
        <dbReference type="ARBA" id="ARBA00022840"/>
    </source>
</evidence>
<keyword evidence="5" id="KW-0067">ATP-binding</keyword>
<dbReference type="Gene3D" id="1.10.510.10">
    <property type="entry name" value="Transferase(Phosphotransferase) domain 1"/>
    <property type="match status" value="1"/>
</dbReference>
<dbReference type="AlphaFoldDB" id="A0A915JZP1"/>
<dbReference type="WBParaSite" id="nRc.2.0.1.t31882-RA">
    <property type="protein sequence ID" value="nRc.2.0.1.t31882-RA"/>
    <property type="gene ID" value="nRc.2.0.1.g31882"/>
</dbReference>
<evidence type="ECO:0000256" key="3">
    <source>
        <dbReference type="ARBA" id="ARBA00022741"/>
    </source>
</evidence>
<evidence type="ECO:0000256" key="2">
    <source>
        <dbReference type="ARBA" id="ARBA00022679"/>
    </source>
</evidence>
<dbReference type="SUPFAM" id="SSF56112">
    <property type="entry name" value="Protein kinase-like (PK-like)"/>
    <property type="match status" value="1"/>
</dbReference>
<proteinExistence type="predicted"/>
<protein>
    <submittedName>
        <fullName evidence="8">Protein kinase domain-containing protein</fullName>
    </submittedName>
</protein>
<keyword evidence="7" id="KW-1185">Reference proteome</keyword>
<dbReference type="OMA" id="RRECAIN"/>
<name>A0A915JZP1_ROMCU</name>
<feature type="region of interest" description="Disordered" evidence="6">
    <location>
        <begin position="1"/>
        <end position="21"/>
    </location>
</feature>
<evidence type="ECO:0000313" key="8">
    <source>
        <dbReference type="WBParaSite" id="nRc.2.0.1.t31882-RA"/>
    </source>
</evidence>
<dbReference type="GO" id="GO:0043065">
    <property type="term" value="P:positive regulation of apoptotic process"/>
    <property type="evidence" value="ECO:0007669"/>
    <property type="project" value="TreeGrafter"/>
</dbReference>
<dbReference type="GO" id="GO:0004674">
    <property type="term" value="F:protein serine/threonine kinase activity"/>
    <property type="evidence" value="ECO:0007669"/>
    <property type="project" value="UniProtKB-KW"/>
</dbReference>
<dbReference type="GO" id="GO:0035556">
    <property type="term" value="P:intracellular signal transduction"/>
    <property type="evidence" value="ECO:0007669"/>
    <property type="project" value="TreeGrafter"/>
</dbReference>
<dbReference type="GO" id="GO:0005634">
    <property type="term" value="C:nucleus"/>
    <property type="evidence" value="ECO:0007669"/>
    <property type="project" value="TreeGrafter"/>
</dbReference>
<evidence type="ECO:0000313" key="7">
    <source>
        <dbReference type="Proteomes" id="UP000887565"/>
    </source>
</evidence>
<evidence type="ECO:0000256" key="1">
    <source>
        <dbReference type="ARBA" id="ARBA00022527"/>
    </source>
</evidence>
<dbReference type="Proteomes" id="UP000887565">
    <property type="component" value="Unplaced"/>
</dbReference>
<keyword evidence="1" id="KW-0723">Serine/threonine-protein kinase</keyword>